<gene>
    <name evidence="2" type="ORF">SLEP1_g46196</name>
</gene>
<evidence type="ECO:0000313" key="3">
    <source>
        <dbReference type="Proteomes" id="UP001054252"/>
    </source>
</evidence>
<keyword evidence="3" id="KW-1185">Reference proteome</keyword>
<protein>
    <submittedName>
        <fullName evidence="2">Uncharacterized protein</fullName>
    </submittedName>
</protein>
<dbReference type="EMBL" id="BPVZ01000127">
    <property type="protein sequence ID" value="GKV38270.1"/>
    <property type="molecule type" value="Genomic_DNA"/>
</dbReference>
<feature type="region of interest" description="Disordered" evidence="1">
    <location>
        <begin position="1"/>
        <end position="42"/>
    </location>
</feature>
<name>A0AAV5LLG8_9ROSI</name>
<organism evidence="2 3">
    <name type="scientific">Rubroshorea leprosula</name>
    <dbReference type="NCBI Taxonomy" id="152421"/>
    <lineage>
        <taxon>Eukaryota</taxon>
        <taxon>Viridiplantae</taxon>
        <taxon>Streptophyta</taxon>
        <taxon>Embryophyta</taxon>
        <taxon>Tracheophyta</taxon>
        <taxon>Spermatophyta</taxon>
        <taxon>Magnoliopsida</taxon>
        <taxon>eudicotyledons</taxon>
        <taxon>Gunneridae</taxon>
        <taxon>Pentapetalae</taxon>
        <taxon>rosids</taxon>
        <taxon>malvids</taxon>
        <taxon>Malvales</taxon>
        <taxon>Dipterocarpaceae</taxon>
        <taxon>Rubroshorea</taxon>
    </lineage>
</organism>
<dbReference type="Proteomes" id="UP001054252">
    <property type="component" value="Unassembled WGS sequence"/>
</dbReference>
<evidence type="ECO:0000313" key="2">
    <source>
        <dbReference type="EMBL" id="GKV38270.1"/>
    </source>
</evidence>
<accession>A0AAV5LLG8</accession>
<dbReference type="AlphaFoldDB" id="A0AAV5LLG8"/>
<evidence type="ECO:0000256" key="1">
    <source>
        <dbReference type="SAM" id="MobiDB-lite"/>
    </source>
</evidence>
<proteinExistence type="predicted"/>
<reference evidence="2 3" key="1">
    <citation type="journal article" date="2021" name="Commun. Biol.">
        <title>The genome of Shorea leprosula (Dipterocarpaceae) highlights the ecological relevance of drought in aseasonal tropical rainforests.</title>
        <authorList>
            <person name="Ng K.K.S."/>
            <person name="Kobayashi M.J."/>
            <person name="Fawcett J.A."/>
            <person name="Hatakeyama M."/>
            <person name="Paape T."/>
            <person name="Ng C.H."/>
            <person name="Ang C.C."/>
            <person name="Tnah L.H."/>
            <person name="Lee C.T."/>
            <person name="Nishiyama T."/>
            <person name="Sese J."/>
            <person name="O'Brien M.J."/>
            <person name="Copetti D."/>
            <person name="Mohd Noor M.I."/>
            <person name="Ong R.C."/>
            <person name="Putra M."/>
            <person name="Sireger I.Z."/>
            <person name="Indrioko S."/>
            <person name="Kosugi Y."/>
            <person name="Izuno A."/>
            <person name="Isagi Y."/>
            <person name="Lee S.L."/>
            <person name="Shimizu K.K."/>
        </authorList>
    </citation>
    <scope>NUCLEOTIDE SEQUENCE [LARGE SCALE GENOMIC DNA]</scope>
    <source>
        <strain evidence="2">214</strain>
    </source>
</reference>
<comment type="caution">
    <text evidence="2">The sequence shown here is derived from an EMBL/GenBank/DDBJ whole genome shotgun (WGS) entry which is preliminary data.</text>
</comment>
<sequence length="83" mass="9206">MRSEAPNWADQWGAGGVGALVEDDNTTNQKDGGRNKKGGKKDWFGKAKEVALKEASESMIKMAKEKVIKFFSKIFKKKKSPSE</sequence>